<dbReference type="GO" id="GO:0001080">
    <property type="term" value="P:nitrogen catabolite activation of transcription from RNA polymerase II promoter"/>
    <property type="evidence" value="ECO:0007669"/>
    <property type="project" value="TreeGrafter"/>
</dbReference>
<dbReference type="GO" id="GO:0008270">
    <property type="term" value="F:zinc ion binding"/>
    <property type="evidence" value="ECO:0007669"/>
    <property type="project" value="InterPro"/>
</dbReference>
<dbReference type="InterPro" id="IPR036864">
    <property type="entry name" value="Zn2-C6_fun-type_DNA-bd_sf"/>
</dbReference>
<evidence type="ECO:0000313" key="6">
    <source>
        <dbReference type="Proteomes" id="UP000572754"/>
    </source>
</evidence>
<dbReference type="GO" id="GO:0005634">
    <property type="term" value="C:nucleus"/>
    <property type="evidence" value="ECO:0007669"/>
    <property type="project" value="TreeGrafter"/>
</dbReference>
<dbReference type="AlphaFoldDB" id="A0A8H5SYD3"/>
<dbReference type="PANTHER" id="PTHR31668">
    <property type="entry name" value="GLUCOSE TRANSPORT TRANSCRIPTION REGULATOR RGT1-RELATED-RELATED"/>
    <property type="match status" value="1"/>
</dbReference>
<dbReference type="InterPro" id="IPR050797">
    <property type="entry name" value="Carb_Metab_Trans_Reg"/>
</dbReference>
<evidence type="ECO:0000256" key="1">
    <source>
        <dbReference type="ARBA" id="ARBA00022723"/>
    </source>
</evidence>
<feature type="domain" description="Zn(2)-C6 fungal-type" evidence="4">
    <location>
        <begin position="24"/>
        <end position="56"/>
    </location>
</feature>
<dbReference type="CDD" id="cd00067">
    <property type="entry name" value="GAL4"/>
    <property type="match status" value="1"/>
</dbReference>
<reference evidence="6" key="1">
    <citation type="journal article" date="2020" name="BMC Genomics">
        <title>Correction to: Identification and distribution of gene clusters required for synthesis of sphingolipid metabolism inhibitors in diverse species of the filamentous fungus Fusarium.</title>
        <authorList>
            <person name="Kim H.S."/>
            <person name="Lohmar J.M."/>
            <person name="Busman M."/>
            <person name="Brown D.W."/>
            <person name="Naumann T.A."/>
            <person name="Divon H.H."/>
            <person name="Lysoe E."/>
            <person name="Uhlig S."/>
            <person name="Proctor R.H."/>
        </authorList>
    </citation>
    <scope>NUCLEOTIDE SEQUENCE [LARGE SCALE GENOMIC DNA]</scope>
    <source>
        <strain evidence="6">NRRL 25331</strain>
    </source>
</reference>
<protein>
    <submittedName>
        <fullName evidence="5">Transcriptional activator DAL81</fullName>
    </submittedName>
</protein>
<keyword evidence="6" id="KW-1185">Reference proteome</keyword>
<name>A0A8H5SYD3_FUSCI</name>
<proteinExistence type="predicted"/>
<dbReference type="Pfam" id="PF04082">
    <property type="entry name" value="Fungal_trans"/>
    <property type="match status" value="1"/>
</dbReference>
<evidence type="ECO:0000256" key="3">
    <source>
        <dbReference type="SAM" id="MobiDB-lite"/>
    </source>
</evidence>
<feature type="compositionally biased region" description="Basic and acidic residues" evidence="3">
    <location>
        <begin position="63"/>
        <end position="74"/>
    </location>
</feature>
<accession>A0A8H5SYD3</accession>
<dbReference type="PROSITE" id="PS00463">
    <property type="entry name" value="ZN2_CY6_FUNGAL_1"/>
    <property type="match status" value="1"/>
</dbReference>
<dbReference type="GO" id="GO:0006351">
    <property type="term" value="P:DNA-templated transcription"/>
    <property type="evidence" value="ECO:0007669"/>
    <property type="project" value="InterPro"/>
</dbReference>
<dbReference type="EMBL" id="JAAQPE010000551">
    <property type="protein sequence ID" value="KAF5659391.1"/>
    <property type="molecule type" value="Genomic_DNA"/>
</dbReference>
<evidence type="ECO:0000256" key="2">
    <source>
        <dbReference type="ARBA" id="ARBA00023242"/>
    </source>
</evidence>
<feature type="region of interest" description="Disordered" evidence="3">
    <location>
        <begin position="58"/>
        <end position="83"/>
    </location>
</feature>
<gene>
    <name evidence="5" type="ORF">FCIRC_12533</name>
</gene>
<dbReference type="SMART" id="SM00066">
    <property type="entry name" value="GAL4"/>
    <property type="match status" value="1"/>
</dbReference>
<dbReference type="Proteomes" id="UP000572754">
    <property type="component" value="Unassembled WGS sequence"/>
</dbReference>
<dbReference type="SUPFAM" id="SSF57701">
    <property type="entry name" value="Zn2/Cys6 DNA-binding domain"/>
    <property type="match status" value="1"/>
</dbReference>
<dbReference type="CDD" id="cd12148">
    <property type="entry name" value="fungal_TF_MHR"/>
    <property type="match status" value="1"/>
</dbReference>
<keyword evidence="1" id="KW-0479">Metal-binding</keyword>
<sequence length="615" mass="69937">MNHEEHPHRQVAGIRRYRSKSQRPCDLCRARKVLCNIPDPTRPCQLCDRTGRDCTFVGNPNKKPRDSRTRRLDSDGGGGTPIVVPQQALRQDVGVYEALRMPDDVQSSGIESGIDLTPLDGTVSQSIFSPGGGINWDISFDQHGIDGSDQPFDFFANGELPNLEPLDDPTPSDDYGEIPAATPSKTADHPAALFERLSFDQRPDHSTYFRFVFEDLPILSRSIVFEDLNKFVAEASTGLLAGIYALALPFTPWDEKLCLDSAYFKPDINDLWQVSYTCLQKELHFPRLSTIQIFLLLLNHTPFDVVVVENPFVWSLAASMLAMAQSLGLNVNPAGWKLPAWEVRLRRRLWWAVYVEYTWRAVTHGRSSMISDDDGDVSPLTSADFSLDPTSVIPENIRDQSLDYFIRLCSLTEITSGICRQFFSLRAASRPQILDSLLEQARGPRQQLLKWLEDLPESLALRPEPSDSDADDSVKSHRSLYVAYYTTHILVLRALLRPIIDSNTQLSHVQSSVETVLQACRGLIQTVIKFIRGLDARHQSAFWPAYTRNCLAYPGLFCYMLCLQKRQPDMTAYDQNLLATWRKTLRTRMQSWHFLRFAIVKVDAIYWKKLYQDKN</sequence>
<comment type="caution">
    <text evidence="5">The sequence shown here is derived from an EMBL/GenBank/DDBJ whole genome shotgun (WGS) entry which is preliminary data.</text>
</comment>
<dbReference type="InterPro" id="IPR001138">
    <property type="entry name" value="Zn2Cys6_DnaBD"/>
</dbReference>
<dbReference type="PROSITE" id="PS50048">
    <property type="entry name" value="ZN2_CY6_FUNGAL_2"/>
    <property type="match status" value="1"/>
</dbReference>
<dbReference type="Gene3D" id="4.10.240.10">
    <property type="entry name" value="Zn(2)-C6 fungal-type DNA-binding domain"/>
    <property type="match status" value="1"/>
</dbReference>
<dbReference type="InterPro" id="IPR007219">
    <property type="entry name" value="XnlR_reg_dom"/>
</dbReference>
<dbReference type="GO" id="GO:0003677">
    <property type="term" value="F:DNA binding"/>
    <property type="evidence" value="ECO:0007669"/>
    <property type="project" value="InterPro"/>
</dbReference>
<keyword evidence="2" id="KW-0539">Nucleus</keyword>
<dbReference type="GO" id="GO:0000981">
    <property type="term" value="F:DNA-binding transcription factor activity, RNA polymerase II-specific"/>
    <property type="evidence" value="ECO:0007669"/>
    <property type="project" value="InterPro"/>
</dbReference>
<evidence type="ECO:0000259" key="4">
    <source>
        <dbReference type="PROSITE" id="PS50048"/>
    </source>
</evidence>
<evidence type="ECO:0000313" key="5">
    <source>
        <dbReference type="EMBL" id="KAF5659391.1"/>
    </source>
</evidence>
<reference evidence="5 6" key="2">
    <citation type="submission" date="2020-05" db="EMBL/GenBank/DDBJ databases">
        <title>Identification and distribution of gene clusters putatively required for synthesis of sphingolipid metabolism inhibitors in phylogenetically diverse species of the filamentous fungus Fusarium.</title>
        <authorList>
            <person name="Kim H.-S."/>
            <person name="Busman M."/>
            <person name="Brown D.W."/>
            <person name="Divon H."/>
            <person name="Uhlig S."/>
            <person name="Proctor R.H."/>
        </authorList>
    </citation>
    <scope>NUCLEOTIDE SEQUENCE [LARGE SCALE GENOMIC DNA]</scope>
    <source>
        <strain evidence="5 6">NRRL 25331</strain>
    </source>
</reference>
<dbReference type="PANTHER" id="PTHR31668:SF10">
    <property type="entry name" value="ZN(II)2CYS6 TRANSCRIPTION FACTOR (EUROFUNG)"/>
    <property type="match status" value="1"/>
</dbReference>
<dbReference type="SMART" id="SM00906">
    <property type="entry name" value="Fungal_trans"/>
    <property type="match status" value="1"/>
</dbReference>
<organism evidence="5 6">
    <name type="scientific">Fusarium circinatum</name>
    <name type="common">Pitch canker fungus</name>
    <name type="synonym">Gibberella circinata</name>
    <dbReference type="NCBI Taxonomy" id="48490"/>
    <lineage>
        <taxon>Eukaryota</taxon>
        <taxon>Fungi</taxon>
        <taxon>Dikarya</taxon>
        <taxon>Ascomycota</taxon>
        <taxon>Pezizomycotina</taxon>
        <taxon>Sordariomycetes</taxon>
        <taxon>Hypocreomycetidae</taxon>
        <taxon>Hypocreales</taxon>
        <taxon>Nectriaceae</taxon>
        <taxon>Fusarium</taxon>
        <taxon>Fusarium fujikuroi species complex</taxon>
    </lineage>
</organism>